<dbReference type="WBParaSite" id="ASIM_0000860601-mRNA-1">
    <property type="protein sequence ID" value="ASIM_0000860601-mRNA-1"/>
    <property type="gene ID" value="ASIM_0000860601"/>
</dbReference>
<evidence type="ECO:0000313" key="1">
    <source>
        <dbReference type="EMBL" id="VDK31434.1"/>
    </source>
</evidence>
<evidence type="ECO:0000313" key="3">
    <source>
        <dbReference type="WBParaSite" id="ASIM_0000860601-mRNA-1"/>
    </source>
</evidence>
<name>A0A0M3JLS5_ANISI</name>
<reference evidence="3" key="1">
    <citation type="submission" date="2017-02" db="UniProtKB">
        <authorList>
            <consortium name="WormBaseParasite"/>
        </authorList>
    </citation>
    <scope>IDENTIFICATION</scope>
</reference>
<evidence type="ECO:0000313" key="2">
    <source>
        <dbReference type="Proteomes" id="UP000267096"/>
    </source>
</evidence>
<protein>
    <submittedName>
        <fullName evidence="3">PAS domain-containing protein</fullName>
    </submittedName>
</protein>
<proteinExistence type="predicted"/>
<gene>
    <name evidence="1" type="ORF">ASIM_LOCUS8365</name>
</gene>
<dbReference type="AlphaFoldDB" id="A0A0M3JLS5"/>
<accession>A0A0M3JLS5</accession>
<organism evidence="3">
    <name type="scientific">Anisakis simplex</name>
    <name type="common">Herring worm</name>
    <dbReference type="NCBI Taxonomy" id="6269"/>
    <lineage>
        <taxon>Eukaryota</taxon>
        <taxon>Metazoa</taxon>
        <taxon>Ecdysozoa</taxon>
        <taxon>Nematoda</taxon>
        <taxon>Chromadorea</taxon>
        <taxon>Rhabditida</taxon>
        <taxon>Spirurina</taxon>
        <taxon>Ascaridomorpha</taxon>
        <taxon>Ascaridoidea</taxon>
        <taxon>Anisakidae</taxon>
        <taxon>Anisakis</taxon>
        <taxon>Anisakis simplex complex</taxon>
    </lineage>
</organism>
<keyword evidence="2" id="KW-1185">Reference proteome</keyword>
<sequence>MTGFEADDLLGNVDGTFLVHKAMVKNKTVSYRQNPLLLNTYFWLFDYYLQL</sequence>
<dbReference type="Proteomes" id="UP000267096">
    <property type="component" value="Unassembled WGS sequence"/>
</dbReference>
<reference evidence="1 2" key="2">
    <citation type="submission" date="2018-11" db="EMBL/GenBank/DDBJ databases">
        <authorList>
            <consortium name="Pathogen Informatics"/>
        </authorList>
    </citation>
    <scope>NUCLEOTIDE SEQUENCE [LARGE SCALE GENOMIC DNA]</scope>
</reference>
<dbReference type="EMBL" id="UYRR01022460">
    <property type="protein sequence ID" value="VDK31434.1"/>
    <property type="molecule type" value="Genomic_DNA"/>
</dbReference>